<dbReference type="Proteomes" id="UP000700596">
    <property type="component" value="Unassembled WGS sequence"/>
</dbReference>
<name>A0A9P9D1Q1_9PLEO</name>
<accession>A0A9P9D1Q1</accession>
<dbReference type="AlphaFoldDB" id="A0A9P9D1Q1"/>
<feature type="compositionally biased region" description="Low complexity" evidence="1">
    <location>
        <begin position="1"/>
        <end position="16"/>
    </location>
</feature>
<proteinExistence type="predicted"/>
<dbReference type="OrthoDB" id="3433952at2759"/>
<keyword evidence="3" id="KW-1185">Reference proteome</keyword>
<sequence>MAGQQSLYASSAQAQSDSNGRPLGALDGSQVRPVAIDNQLFVIDGMLYETLRTIGKTRKDLHNARVAFATHEHAYHEEQATTLLESPEVNGYQCEESTAKNRGAAKKGRRRRRN</sequence>
<comment type="caution">
    <text evidence="2">The sequence shown here is derived from an EMBL/GenBank/DDBJ whole genome shotgun (WGS) entry which is preliminary data.</text>
</comment>
<evidence type="ECO:0000313" key="2">
    <source>
        <dbReference type="EMBL" id="KAH7111088.1"/>
    </source>
</evidence>
<organism evidence="2 3">
    <name type="scientific">Dendryphion nanum</name>
    <dbReference type="NCBI Taxonomy" id="256645"/>
    <lineage>
        <taxon>Eukaryota</taxon>
        <taxon>Fungi</taxon>
        <taxon>Dikarya</taxon>
        <taxon>Ascomycota</taxon>
        <taxon>Pezizomycotina</taxon>
        <taxon>Dothideomycetes</taxon>
        <taxon>Pleosporomycetidae</taxon>
        <taxon>Pleosporales</taxon>
        <taxon>Torulaceae</taxon>
        <taxon>Dendryphion</taxon>
    </lineage>
</organism>
<feature type="region of interest" description="Disordered" evidence="1">
    <location>
        <begin position="1"/>
        <end position="29"/>
    </location>
</feature>
<gene>
    <name evidence="2" type="ORF">B0J11DRAFT_585959</name>
</gene>
<evidence type="ECO:0000313" key="3">
    <source>
        <dbReference type="Proteomes" id="UP000700596"/>
    </source>
</evidence>
<reference evidence="2" key="1">
    <citation type="journal article" date="2021" name="Nat. Commun.">
        <title>Genetic determinants of endophytism in the Arabidopsis root mycobiome.</title>
        <authorList>
            <person name="Mesny F."/>
            <person name="Miyauchi S."/>
            <person name="Thiergart T."/>
            <person name="Pickel B."/>
            <person name="Atanasova L."/>
            <person name="Karlsson M."/>
            <person name="Huettel B."/>
            <person name="Barry K.W."/>
            <person name="Haridas S."/>
            <person name="Chen C."/>
            <person name="Bauer D."/>
            <person name="Andreopoulos W."/>
            <person name="Pangilinan J."/>
            <person name="LaButti K."/>
            <person name="Riley R."/>
            <person name="Lipzen A."/>
            <person name="Clum A."/>
            <person name="Drula E."/>
            <person name="Henrissat B."/>
            <person name="Kohler A."/>
            <person name="Grigoriev I.V."/>
            <person name="Martin F.M."/>
            <person name="Hacquard S."/>
        </authorList>
    </citation>
    <scope>NUCLEOTIDE SEQUENCE</scope>
    <source>
        <strain evidence="2">MPI-CAGE-CH-0243</strain>
    </source>
</reference>
<protein>
    <submittedName>
        <fullName evidence="2">Uncharacterized protein</fullName>
    </submittedName>
</protein>
<feature type="region of interest" description="Disordered" evidence="1">
    <location>
        <begin position="86"/>
        <end position="114"/>
    </location>
</feature>
<dbReference type="EMBL" id="JAGMWT010000025">
    <property type="protein sequence ID" value="KAH7111088.1"/>
    <property type="molecule type" value="Genomic_DNA"/>
</dbReference>
<evidence type="ECO:0000256" key="1">
    <source>
        <dbReference type="SAM" id="MobiDB-lite"/>
    </source>
</evidence>
<feature type="compositionally biased region" description="Basic residues" evidence="1">
    <location>
        <begin position="103"/>
        <end position="114"/>
    </location>
</feature>